<evidence type="ECO:0000256" key="7">
    <source>
        <dbReference type="SAM" id="MobiDB-lite"/>
    </source>
</evidence>
<accession>A0A914HU22</accession>
<evidence type="ECO:0000256" key="4">
    <source>
        <dbReference type="ARBA" id="ARBA00022989"/>
    </source>
</evidence>
<dbReference type="PRINTS" id="PR00698">
    <property type="entry name" value="TMPROTEINSRG"/>
</dbReference>
<evidence type="ECO:0000256" key="5">
    <source>
        <dbReference type="ARBA" id="ARBA00023136"/>
    </source>
</evidence>
<dbReference type="InterPro" id="IPR051119">
    <property type="entry name" value="Nematode_SR-like"/>
</dbReference>
<evidence type="ECO:0000313" key="9">
    <source>
        <dbReference type="WBParaSite" id="Gr19_v10_g4677.t1"/>
    </source>
</evidence>
<feature type="transmembrane region" description="Helical" evidence="6">
    <location>
        <begin position="14"/>
        <end position="34"/>
    </location>
</feature>
<dbReference type="WBParaSite" id="Gr19_v10_g4677.t1">
    <property type="protein sequence ID" value="Gr19_v10_g4677.t1"/>
    <property type="gene ID" value="Gr19_v10_g4677"/>
</dbReference>
<dbReference type="SUPFAM" id="SSF81321">
    <property type="entry name" value="Family A G protein-coupled receptor-like"/>
    <property type="match status" value="1"/>
</dbReference>
<feature type="transmembrane region" description="Helical" evidence="6">
    <location>
        <begin position="233"/>
        <end position="256"/>
    </location>
</feature>
<dbReference type="PANTHER" id="PTHR31627:SF31">
    <property type="entry name" value="SERPENTINE RECEPTOR CLASS GAMMA"/>
    <property type="match status" value="1"/>
</dbReference>
<comment type="subcellular location">
    <subcellularLocation>
        <location evidence="1">Membrane</location>
        <topology evidence="1">Multi-pass membrane protein</topology>
    </subcellularLocation>
</comment>
<keyword evidence="8" id="KW-1185">Reference proteome</keyword>
<evidence type="ECO:0000256" key="2">
    <source>
        <dbReference type="ARBA" id="ARBA00005692"/>
    </source>
</evidence>
<name>A0A914HU22_GLORO</name>
<feature type="compositionally biased region" description="Basic and acidic residues" evidence="7">
    <location>
        <begin position="339"/>
        <end position="355"/>
    </location>
</feature>
<comment type="similarity">
    <text evidence="2 6">Belongs to the nematode receptor-like protein srg family.</text>
</comment>
<feature type="transmembrane region" description="Helical" evidence="6">
    <location>
        <begin position="191"/>
        <end position="213"/>
    </location>
</feature>
<dbReference type="Pfam" id="PF02118">
    <property type="entry name" value="Srg"/>
    <property type="match status" value="1"/>
</dbReference>
<dbReference type="GO" id="GO:0016020">
    <property type="term" value="C:membrane"/>
    <property type="evidence" value="ECO:0007669"/>
    <property type="project" value="UniProtKB-SubCell"/>
</dbReference>
<keyword evidence="5 6" id="KW-0472">Membrane</keyword>
<dbReference type="Proteomes" id="UP000887572">
    <property type="component" value="Unplaced"/>
</dbReference>
<keyword evidence="3 6" id="KW-0812">Transmembrane</keyword>
<dbReference type="AlphaFoldDB" id="A0A914HU22"/>
<dbReference type="InterPro" id="IPR000609">
    <property type="entry name" value="7TM_GPCR_serpentine_rcpt_Srg"/>
</dbReference>
<evidence type="ECO:0000256" key="1">
    <source>
        <dbReference type="ARBA" id="ARBA00004141"/>
    </source>
</evidence>
<dbReference type="Gene3D" id="1.20.1070.10">
    <property type="entry name" value="Rhodopsin 7-helix transmembrane proteins"/>
    <property type="match status" value="1"/>
</dbReference>
<evidence type="ECO:0000256" key="3">
    <source>
        <dbReference type="ARBA" id="ARBA00022692"/>
    </source>
</evidence>
<dbReference type="PANTHER" id="PTHR31627">
    <property type="entry name" value="SERPENTINE RECEPTOR CLASS GAMMA-RELATED"/>
    <property type="match status" value="1"/>
</dbReference>
<feature type="transmembrane region" description="Helical" evidence="6">
    <location>
        <begin position="271"/>
        <end position="292"/>
    </location>
</feature>
<evidence type="ECO:0000313" key="8">
    <source>
        <dbReference type="Proteomes" id="UP000887572"/>
    </source>
</evidence>
<feature type="region of interest" description="Disordered" evidence="7">
    <location>
        <begin position="327"/>
        <end position="355"/>
    </location>
</feature>
<sequence length="422" mass="49089">MGFVEWSTSIRTPMLYLTICTTIPSMALYIAEIVTILRHKKFHNSFFAFFVMRAIADLLYELDSFYGYRLPSIFGAVLYPVYSKFPNWMFAMYYFLAGHTFQANNLVTIFILLNRLTAIIMPIKHEKLWRKLLPILTIFVFCVPILTCWPVFRMDGIIQMRDPNSTTDRNFIISDAGDAPYTKYIAYIDTVFSAIFMIICVLINICTLIAYKFYVKKVDANWNNNGDEIEKKLLINAMTTFLGHALVASLFLIFIITNNVHGPKTKATLSVYYPVIIDTGTVVLSSWLLLWTSGTLRQQLLKDFGIIRINNVQNIRVDAQERYRNNNNWAIKKQQNESPPEKPENERRRRQVERMRRAQQIYTPNLNEVNLRAKTSQTPESVTEATNNRLLAHDVVKEETAHRDVLAPQRTNCDDWQQTRTF</sequence>
<proteinExistence type="inferred from homology"/>
<feature type="transmembrane region" description="Helical" evidence="6">
    <location>
        <begin position="88"/>
        <end position="112"/>
    </location>
</feature>
<protein>
    <recommendedName>
        <fullName evidence="6">Serpentine receptor class gamma</fullName>
    </recommendedName>
</protein>
<reference evidence="9" key="1">
    <citation type="submission" date="2022-11" db="UniProtKB">
        <authorList>
            <consortium name="WormBaseParasite"/>
        </authorList>
    </citation>
    <scope>IDENTIFICATION</scope>
</reference>
<dbReference type="GO" id="GO:0004888">
    <property type="term" value="F:transmembrane signaling receptor activity"/>
    <property type="evidence" value="ECO:0007669"/>
    <property type="project" value="InterPro"/>
</dbReference>
<organism evidence="8 9">
    <name type="scientific">Globodera rostochiensis</name>
    <name type="common">Golden nematode worm</name>
    <name type="synonym">Heterodera rostochiensis</name>
    <dbReference type="NCBI Taxonomy" id="31243"/>
    <lineage>
        <taxon>Eukaryota</taxon>
        <taxon>Metazoa</taxon>
        <taxon>Ecdysozoa</taxon>
        <taxon>Nematoda</taxon>
        <taxon>Chromadorea</taxon>
        <taxon>Rhabditida</taxon>
        <taxon>Tylenchina</taxon>
        <taxon>Tylenchomorpha</taxon>
        <taxon>Tylenchoidea</taxon>
        <taxon>Heteroderidae</taxon>
        <taxon>Heteroderinae</taxon>
        <taxon>Globodera</taxon>
    </lineage>
</organism>
<comment type="caution">
    <text evidence="6">Lacks conserved residue(s) required for the propagation of feature annotation.</text>
</comment>
<evidence type="ECO:0000256" key="6">
    <source>
        <dbReference type="RuleBase" id="RU280813"/>
    </source>
</evidence>
<feature type="transmembrane region" description="Helical" evidence="6">
    <location>
        <begin position="132"/>
        <end position="152"/>
    </location>
</feature>
<keyword evidence="4 6" id="KW-1133">Transmembrane helix</keyword>
<dbReference type="GO" id="GO:0007606">
    <property type="term" value="P:sensory perception of chemical stimulus"/>
    <property type="evidence" value="ECO:0007669"/>
    <property type="project" value="UniProtKB-UniRule"/>
</dbReference>